<dbReference type="Gene3D" id="3.40.50.150">
    <property type="entry name" value="Vaccinia Virus protein VP39"/>
    <property type="match status" value="1"/>
</dbReference>
<sequence>MVRLAVAGKAMSPGYWNLMLNRCLNNGVAEPLKVRHSRTIAAVASPPSIAFDTSSESEQSSKPSLIELAATITRETSKLEKYLEETGSPRPGFDVDSLIEFPALPDDIKKSREEIVRATKELGDLVTGPTESLPKSFPIHETATFTQIAEKVGLDEVNVRRFMRHAMTNRIFKEVSPGVVAHTAAAVQTVPALLANPNSPSPTHTGFALANPSDPPLTLFQGLSKTPARARRFAGGMTSLTSGAGYEASHLVDNYDWGKVETMVDLGGSHGAVCLELCKRWPNLKCIVQDLPRTIETAPKIEGDLADRMQFMVHDFFQEQPVRGADVYLYRFIIHNHSDPYCIRMLQALIPSLKHGATVLINEHCLPSTPNSQSLWDEKLMRNMDLVMLTLLNSQERTEEEFRGLFEKASEGVAGGFEFRDARRPKGSRMSIIEAVWMGEDFGGAKQGKLASE</sequence>
<keyword evidence="6" id="KW-1185">Reference proteome</keyword>
<dbReference type="PANTHER" id="PTHR43712">
    <property type="entry name" value="PUTATIVE (AFU_ORTHOLOGUE AFUA_4G14580)-RELATED"/>
    <property type="match status" value="1"/>
</dbReference>
<dbReference type="AlphaFoldDB" id="A0A3E2H8B4"/>
<evidence type="ECO:0000256" key="2">
    <source>
        <dbReference type="ARBA" id="ARBA00022679"/>
    </source>
</evidence>
<dbReference type="PANTHER" id="PTHR43712:SF16">
    <property type="entry name" value="O-METHYLTRANSFERASE ELCB"/>
    <property type="match status" value="1"/>
</dbReference>
<evidence type="ECO:0000256" key="3">
    <source>
        <dbReference type="ARBA" id="ARBA00022691"/>
    </source>
</evidence>
<dbReference type="InterPro" id="IPR016461">
    <property type="entry name" value="COMT-like"/>
</dbReference>
<gene>
    <name evidence="5" type="ORF">B7463_g6741</name>
</gene>
<dbReference type="InterPro" id="IPR036388">
    <property type="entry name" value="WH-like_DNA-bd_sf"/>
</dbReference>
<evidence type="ECO:0000313" key="6">
    <source>
        <dbReference type="Proteomes" id="UP000258309"/>
    </source>
</evidence>
<dbReference type="Proteomes" id="UP000258309">
    <property type="component" value="Unassembled WGS sequence"/>
</dbReference>
<dbReference type="SUPFAM" id="SSF53335">
    <property type="entry name" value="S-adenosyl-L-methionine-dependent methyltransferases"/>
    <property type="match status" value="1"/>
</dbReference>
<keyword evidence="1" id="KW-0489">Methyltransferase</keyword>
<evidence type="ECO:0000313" key="5">
    <source>
        <dbReference type="EMBL" id="RFU29614.1"/>
    </source>
</evidence>
<dbReference type="GO" id="GO:0008171">
    <property type="term" value="F:O-methyltransferase activity"/>
    <property type="evidence" value="ECO:0007669"/>
    <property type="project" value="InterPro"/>
</dbReference>
<feature type="non-terminal residue" evidence="5">
    <location>
        <position position="1"/>
    </location>
</feature>
<dbReference type="OrthoDB" id="1606438at2759"/>
<keyword evidence="3" id="KW-0949">S-adenosyl-L-methionine</keyword>
<proteinExistence type="predicted"/>
<dbReference type="EMBL" id="NCSJ02000123">
    <property type="protein sequence ID" value="RFU29614.1"/>
    <property type="molecule type" value="Genomic_DNA"/>
</dbReference>
<dbReference type="Gene3D" id="1.10.10.10">
    <property type="entry name" value="Winged helix-like DNA-binding domain superfamily/Winged helix DNA-binding domain"/>
    <property type="match status" value="1"/>
</dbReference>
<feature type="non-terminal residue" evidence="5">
    <location>
        <position position="453"/>
    </location>
</feature>
<accession>A0A3E2H8B4</accession>
<dbReference type="InterPro" id="IPR001077">
    <property type="entry name" value="COMT_C"/>
</dbReference>
<evidence type="ECO:0000259" key="4">
    <source>
        <dbReference type="Pfam" id="PF00891"/>
    </source>
</evidence>
<dbReference type="GO" id="GO:0032259">
    <property type="term" value="P:methylation"/>
    <property type="evidence" value="ECO:0007669"/>
    <property type="project" value="UniProtKB-KW"/>
</dbReference>
<dbReference type="OMA" id="SIIEAVW"/>
<feature type="domain" description="O-methyltransferase C-terminal" evidence="4">
    <location>
        <begin position="220"/>
        <end position="409"/>
    </location>
</feature>
<dbReference type="Pfam" id="PF00891">
    <property type="entry name" value="Methyltransf_2"/>
    <property type="match status" value="1"/>
</dbReference>
<protein>
    <recommendedName>
        <fullName evidence="4">O-methyltransferase C-terminal domain-containing protein</fullName>
    </recommendedName>
</protein>
<organism evidence="5 6">
    <name type="scientific">Scytalidium lignicola</name>
    <name type="common">Hyphomycete</name>
    <dbReference type="NCBI Taxonomy" id="5539"/>
    <lineage>
        <taxon>Eukaryota</taxon>
        <taxon>Fungi</taxon>
        <taxon>Dikarya</taxon>
        <taxon>Ascomycota</taxon>
        <taxon>Pezizomycotina</taxon>
        <taxon>Leotiomycetes</taxon>
        <taxon>Leotiomycetes incertae sedis</taxon>
        <taxon>Scytalidium</taxon>
    </lineage>
</organism>
<dbReference type="PROSITE" id="PS51683">
    <property type="entry name" value="SAM_OMT_II"/>
    <property type="match status" value="1"/>
</dbReference>
<dbReference type="InterPro" id="IPR029063">
    <property type="entry name" value="SAM-dependent_MTases_sf"/>
</dbReference>
<reference evidence="5 6" key="1">
    <citation type="submission" date="2018-05" db="EMBL/GenBank/DDBJ databases">
        <title>Draft genome sequence of Scytalidium lignicola DSM 105466, a ubiquitous saprotrophic fungus.</title>
        <authorList>
            <person name="Buettner E."/>
            <person name="Gebauer A.M."/>
            <person name="Hofrichter M."/>
            <person name="Liers C."/>
            <person name="Kellner H."/>
        </authorList>
    </citation>
    <scope>NUCLEOTIDE SEQUENCE [LARGE SCALE GENOMIC DNA]</scope>
    <source>
        <strain evidence="5 6">DSM 105466</strain>
    </source>
</reference>
<keyword evidence="2" id="KW-0808">Transferase</keyword>
<evidence type="ECO:0000256" key="1">
    <source>
        <dbReference type="ARBA" id="ARBA00022603"/>
    </source>
</evidence>
<comment type="caution">
    <text evidence="5">The sequence shown here is derived from an EMBL/GenBank/DDBJ whole genome shotgun (WGS) entry which is preliminary data.</text>
</comment>
<dbReference type="STRING" id="5539.A0A3E2H8B4"/>
<name>A0A3E2H8B4_SCYLI</name>